<feature type="non-terminal residue" evidence="2">
    <location>
        <position position="105"/>
    </location>
</feature>
<protein>
    <recommendedName>
        <fullName evidence="1">RNase H type-1 domain-containing protein</fullName>
    </recommendedName>
</protein>
<evidence type="ECO:0000313" key="3">
    <source>
        <dbReference type="Proteomes" id="UP000824469"/>
    </source>
</evidence>
<sequence length="105" mass="11487">VSLSYGYLENDPATLLLEFMEGKKHPHLQKSEGQLQKGNPGLVGRGGIIRDHNGDWILAYAGRLGTQSNNVAESRALLWGVSLAKEKEIKHILIEGDSLLILNAI</sequence>
<dbReference type="PANTHER" id="PTHR47723">
    <property type="entry name" value="OS05G0353850 PROTEIN"/>
    <property type="match status" value="1"/>
</dbReference>
<dbReference type="InterPro" id="IPR044730">
    <property type="entry name" value="RNase_H-like_dom_plant"/>
</dbReference>
<gene>
    <name evidence="2" type="ORF">KI387_006650</name>
</gene>
<dbReference type="InterPro" id="IPR012337">
    <property type="entry name" value="RNaseH-like_sf"/>
</dbReference>
<dbReference type="Gene3D" id="3.30.420.10">
    <property type="entry name" value="Ribonuclease H-like superfamily/Ribonuclease H"/>
    <property type="match status" value="1"/>
</dbReference>
<dbReference type="Proteomes" id="UP000824469">
    <property type="component" value="Unassembled WGS sequence"/>
</dbReference>
<feature type="non-terminal residue" evidence="2">
    <location>
        <position position="1"/>
    </location>
</feature>
<dbReference type="AlphaFoldDB" id="A0AA38GMZ6"/>
<dbReference type="CDD" id="cd06222">
    <property type="entry name" value="RNase_H_like"/>
    <property type="match status" value="1"/>
</dbReference>
<evidence type="ECO:0000259" key="1">
    <source>
        <dbReference type="PROSITE" id="PS50879"/>
    </source>
</evidence>
<comment type="caution">
    <text evidence="2">The sequence shown here is derived from an EMBL/GenBank/DDBJ whole genome shotgun (WGS) entry which is preliminary data.</text>
</comment>
<keyword evidence="3" id="KW-1185">Reference proteome</keyword>
<organism evidence="2 3">
    <name type="scientific">Taxus chinensis</name>
    <name type="common">Chinese yew</name>
    <name type="synonym">Taxus wallichiana var. chinensis</name>
    <dbReference type="NCBI Taxonomy" id="29808"/>
    <lineage>
        <taxon>Eukaryota</taxon>
        <taxon>Viridiplantae</taxon>
        <taxon>Streptophyta</taxon>
        <taxon>Embryophyta</taxon>
        <taxon>Tracheophyta</taxon>
        <taxon>Spermatophyta</taxon>
        <taxon>Pinopsida</taxon>
        <taxon>Pinidae</taxon>
        <taxon>Conifers II</taxon>
        <taxon>Cupressales</taxon>
        <taxon>Taxaceae</taxon>
        <taxon>Taxus</taxon>
    </lineage>
</organism>
<dbReference type="SUPFAM" id="SSF53098">
    <property type="entry name" value="Ribonuclease H-like"/>
    <property type="match status" value="1"/>
</dbReference>
<dbReference type="EMBL" id="JAHRHJ020000002">
    <property type="protein sequence ID" value="KAH9326472.1"/>
    <property type="molecule type" value="Genomic_DNA"/>
</dbReference>
<evidence type="ECO:0000313" key="2">
    <source>
        <dbReference type="EMBL" id="KAH9326472.1"/>
    </source>
</evidence>
<dbReference type="InterPro" id="IPR036397">
    <property type="entry name" value="RNaseH_sf"/>
</dbReference>
<dbReference type="PANTHER" id="PTHR47723:SF19">
    <property type="entry name" value="POLYNUCLEOTIDYL TRANSFERASE, RIBONUCLEASE H-LIKE SUPERFAMILY PROTEIN"/>
    <property type="match status" value="1"/>
</dbReference>
<dbReference type="GO" id="GO:0003676">
    <property type="term" value="F:nucleic acid binding"/>
    <property type="evidence" value="ECO:0007669"/>
    <property type="project" value="InterPro"/>
</dbReference>
<accession>A0AA38GMZ6</accession>
<reference evidence="2 3" key="1">
    <citation type="journal article" date="2021" name="Nat. Plants">
        <title>The Taxus genome provides insights into paclitaxel biosynthesis.</title>
        <authorList>
            <person name="Xiong X."/>
            <person name="Gou J."/>
            <person name="Liao Q."/>
            <person name="Li Y."/>
            <person name="Zhou Q."/>
            <person name="Bi G."/>
            <person name="Li C."/>
            <person name="Du R."/>
            <person name="Wang X."/>
            <person name="Sun T."/>
            <person name="Guo L."/>
            <person name="Liang H."/>
            <person name="Lu P."/>
            <person name="Wu Y."/>
            <person name="Zhang Z."/>
            <person name="Ro D.K."/>
            <person name="Shang Y."/>
            <person name="Huang S."/>
            <person name="Yan J."/>
        </authorList>
    </citation>
    <scope>NUCLEOTIDE SEQUENCE [LARGE SCALE GENOMIC DNA]</scope>
    <source>
        <strain evidence="2">Ta-2019</strain>
    </source>
</reference>
<dbReference type="InterPro" id="IPR053151">
    <property type="entry name" value="RNase_H-like"/>
</dbReference>
<proteinExistence type="predicted"/>
<name>A0AA38GMZ6_TAXCH</name>
<dbReference type="PROSITE" id="PS50879">
    <property type="entry name" value="RNASE_H_1"/>
    <property type="match status" value="1"/>
</dbReference>
<dbReference type="Pfam" id="PF13456">
    <property type="entry name" value="RVT_3"/>
    <property type="match status" value="1"/>
</dbReference>
<dbReference type="InterPro" id="IPR002156">
    <property type="entry name" value="RNaseH_domain"/>
</dbReference>
<feature type="domain" description="RNase H type-1" evidence="1">
    <location>
        <begin position="12"/>
        <end position="105"/>
    </location>
</feature>
<dbReference type="GO" id="GO:0004523">
    <property type="term" value="F:RNA-DNA hybrid ribonuclease activity"/>
    <property type="evidence" value="ECO:0007669"/>
    <property type="project" value="InterPro"/>
</dbReference>